<dbReference type="AlphaFoldDB" id="A0A1E4U0N8"/>
<dbReference type="GO" id="GO:0006043">
    <property type="term" value="P:glucosamine catabolic process"/>
    <property type="evidence" value="ECO:0007669"/>
    <property type="project" value="TreeGrafter"/>
</dbReference>
<dbReference type="Gene3D" id="3.40.50.1360">
    <property type="match status" value="1"/>
</dbReference>
<dbReference type="GO" id="GO:0019262">
    <property type="term" value="P:N-acetylneuraminate catabolic process"/>
    <property type="evidence" value="ECO:0007669"/>
    <property type="project" value="TreeGrafter"/>
</dbReference>
<comment type="similarity">
    <text evidence="2 4">Belongs to the glucosamine/galactosamine-6-phosphate isomerase family.</text>
</comment>
<dbReference type="OrthoDB" id="7663298at2759"/>
<evidence type="ECO:0000256" key="4">
    <source>
        <dbReference type="RuleBase" id="RU361197"/>
    </source>
</evidence>
<dbReference type="EMBL" id="KV454011">
    <property type="protein sequence ID" value="ODV97550.1"/>
    <property type="molecule type" value="Genomic_DNA"/>
</dbReference>
<dbReference type="STRING" id="669874.A0A1E4U0N8"/>
<organism evidence="6 7">
    <name type="scientific">Pachysolen tannophilus NRRL Y-2460</name>
    <dbReference type="NCBI Taxonomy" id="669874"/>
    <lineage>
        <taxon>Eukaryota</taxon>
        <taxon>Fungi</taxon>
        <taxon>Dikarya</taxon>
        <taxon>Ascomycota</taxon>
        <taxon>Saccharomycotina</taxon>
        <taxon>Pichiomycetes</taxon>
        <taxon>Pachysolenaceae</taxon>
        <taxon>Pachysolen</taxon>
    </lineage>
</organism>
<name>A0A1E4U0N8_PACTA</name>
<keyword evidence="4" id="KW-0119">Carbohydrate metabolism</keyword>
<sequence>MKLQIYENKEVASKQVALYVVSKINEFGPTPSRPFVMGLPTGSSPEGIYQNLIELYNAKKVSFENVVTFNMDEYLGLPPSDPQSYHYFMYSKFFNHINIKPENVNILNGLTDDVEAECSNYEAKIKSYGEIQLFLGGLGPEGHIAFNERGSSRDSKTRKVQLVESTIIANSRFWNNDTSKVPKYALSVGISTVLDNSKEVIIVVFGSNKHNALKETIEGEITSRYPCTYLQEHKNCIVVTDYSAVNEDGNLIKKAEKNNLL</sequence>
<dbReference type="SUPFAM" id="SSF100950">
    <property type="entry name" value="NagB/RpiA/CoA transferase-like"/>
    <property type="match status" value="1"/>
</dbReference>
<dbReference type="InterPro" id="IPR006148">
    <property type="entry name" value="Glc/Gal-6P_isomerase"/>
</dbReference>
<feature type="domain" description="Glucosamine/galactosamine-6-phosphate isomerase" evidence="5">
    <location>
        <begin position="8"/>
        <end position="235"/>
    </location>
</feature>
<dbReference type="NCBIfam" id="TIGR00502">
    <property type="entry name" value="nagB"/>
    <property type="match status" value="1"/>
</dbReference>
<dbReference type="PROSITE" id="PS01161">
    <property type="entry name" value="GLC_GALNAC_ISOMERASE"/>
    <property type="match status" value="1"/>
</dbReference>
<dbReference type="PANTHER" id="PTHR11280">
    <property type="entry name" value="GLUCOSAMINE-6-PHOSPHATE ISOMERASE"/>
    <property type="match status" value="1"/>
</dbReference>
<dbReference type="CDD" id="cd01399">
    <property type="entry name" value="GlcN6P_deaminase"/>
    <property type="match status" value="1"/>
</dbReference>
<evidence type="ECO:0000256" key="2">
    <source>
        <dbReference type="ARBA" id="ARBA00005526"/>
    </source>
</evidence>
<dbReference type="InterPro" id="IPR018321">
    <property type="entry name" value="Glucosamine6P_isomerase_CS"/>
</dbReference>
<proteinExistence type="inferred from homology"/>
<accession>A0A1E4U0N8</accession>
<evidence type="ECO:0000313" key="7">
    <source>
        <dbReference type="Proteomes" id="UP000094236"/>
    </source>
</evidence>
<evidence type="ECO:0000259" key="5">
    <source>
        <dbReference type="Pfam" id="PF01182"/>
    </source>
</evidence>
<keyword evidence="7" id="KW-1185">Reference proteome</keyword>
<evidence type="ECO:0000256" key="3">
    <source>
        <dbReference type="ARBA" id="ARBA00022801"/>
    </source>
</evidence>
<evidence type="ECO:0000256" key="1">
    <source>
        <dbReference type="ARBA" id="ARBA00000644"/>
    </source>
</evidence>
<dbReference type="Pfam" id="PF01182">
    <property type="entry name" value="Glucosamine_iso"/>
    <property type="match status" value="1"/>
</dbReference>
<dbReference type="InterPro" id="IPR037171">
    <property type="entry name" value="NagB/RpiA_transferase-like"/>
</dbReference>
<comment type="catalytic activity">
    <reaction evidence="1 4">
        <text>alpha-D-glucosamine 6-phosphate + H2O = beta-D-fructose 6-phosphate + NH4(+)</text>
        <dbReference type="Rhea" id="RHEA:12172"/>
        <dbReference type="ChEBI" id="CHEBI:15377"/>
        <dbReference type="ChEBI" id="CHEBI:28938"/>
        <dbReference type="ChEBI" id="CHEBI:57634"/>
        <dbReference type="ChEBI" id="CHEBI:75989"/>
        <dbReference type="EC" id="3.5.99.6"/>
    </reaction>
</comment>
<dbReference type="InterPro" id="IPR004547">
    <property type="entry name" value="Glucosamine6P_isomerase"/>
</dbReference>
<dbReference type="Proteomes" id="UP000094236">
    <property type="component" value="Unassembled WGS sequence"/>
</dbReference>
<dbReference type="EC" id="3.5.99.6" evidence="4"/>
<protein>
    <recommendedName>
        <fullName evidence="4">Glucosamine-6-phosphate isomerase</fullName>
        <ecNumber evidence="4">3.5.99.6</ecNumber>
    </recommendedName>
    <alternativeName>
        <fullName evidence="4">Glucosamine-6-phosphate isomerase</fullName>
    </alternativeName>
</protein>
<dbReference type="GO" id="GO:0005975">
    <property type="term" value="P:carbohydrate metabolic process"/>
    <property type="evidence" value="ECO:0007669"/>
    <property type="project" value="InterPro"/>
</dbReference>
<reference evidence="7" key="1">
    <citation type="submission" date="2016-05" db="EMBL/GenBank/DDBJ databases">
        <title>Comparative genomics of biotechnologically important yeasts.</title>
        <authorList>
            <consortium name="DOE Joint Genome Institute"/>
            <person name="Riley R."/>
            <person name="Haridas S."/>
            <person name="Wolfe K.H."/>
            <person name="Lopes M.R."/>
            <person name="Hittinger C.T."/>
            <person name="Goker M."/>
            <person name="Salamov A."/>
            <person name="Wisecaver J."/>
            <person name="Long T.M."/>
            <person name="Aerts A.L."/>
            <person name="Barry K."/>
            <person name="Choi C."/>
            <person name="Clum A."/>
            <person name="Coughlan A.Y."/>
            <person name="Deshpande S."/>
            <person name="Douglass A.P."/>
            <person name="Hanson S.J."/>
            <person name="Klenk H.-P."/>
            <person name="Labutti K."/>
            <person name="Lapidus A."/>
            <person name="Lindquist E."/>
            <person name="Lipzen A."/>
            <person name="Meier-Kolthoff J.P."/>
            <person name="Ohm R.A."/>
            <person name="Otillar R.P."/>
            <person name="Pangilinan J."/>
            <person name="Peng Y."/>
            <person name="Rokas A."/>
            <person name="Rosa C.A."/>
            <person name="Scheuner C."/>
            <person name="Sibirny A.A."/>
            <person name="Slot J.C."/>
            <person name="Stielow J.B."/>
            <person name="Sun H."/>
            <person name="Kurtzman C.P."/>
            <person name="Blackwell M."/>
            <person name="Grigoriev I.V."/>
            <person name="Jeffries T.W."/>
        </authorList>
    </citation>
    <scope>NUCLEOTIDE SEQUENCE [LARGE SCALE GENOMIC DNA]</scope>
    <source>
        <strain evidence="7">NRRL Y-2460</strain>
    </source>
</reference>
<gene>
    <name evidence="6" type="ORF">PACTADRAFT_38336</name>
</gene>
<evidence type="ECO:0000313" key="6">
    <source>
        <dbReference type="EMBL" id="ODV97550.1"/>
    </source>
</evidence>
<keyword evidence="3 4" id="KW-0378">Hydrolase</keyword>
<dbReference type="GO" id="GO:0004342">
    <property type="term" value="F:glucosamine-6-phosphate deaminase activity"/>
    <property type="evidence" value="ECO:0007669"/>
    <property type="project" value="UniProtKB-UniRule"/>
</dbReference>
<dbReference type="GO" id="GO:0005737">
    <property type="term" value="C:cytoplasm"/>
    <property type="evidence" value="ECO:0007669"/>
    <property type="project" value="TreeGrafter"/>
</dbReference>
<dbReference type="GO" id="GO:0042802">
    <property type="term" value="F:identical protein binding"/>
    <property type="evidence" value="ECO:0007669"/>
    <property type="project" value="TreeGrafter"/>
</dbReference>
<dbReference type="PANTHER" id="PTHR11280:SF5">
    <property type="entry name" value="GLUCOSAMINE-6-PHOSPHATE ISOMERASE"/>
    <property type="match status" value="1"/>
</dbReference>
<dbReference type="GO" id="GO:0006046">
    <property type="term" value="P:N-acetylglucosamine catabolic process"/>
    <property type="evidence" value="ECO:0007669"/>
    <property type="project" value="TreeGrafter"/>
</dbReference>